<feature type="domain" description="T-SNARE coiled-coil homology" evidence="10">
    <location>
        <begin position="183"/>
        <end position="245"/>
    </location>
</feature>
<reference evidence="11 12" key="1">
    <citation type="journal article" date="2018" name="Gigascience">
        <title>Genomes of trombidid mites reveal novel predicted allergens and laterally-transferred genes associated with secondary metabolism.</title>
        <authorList>
            <person name="Dong X."/>
            <person name="Chaisiri K."/>
            <person name="Xia D."/>
            <person name="Armstrong S.D."/>
            <person name="Fang Y."/>
            <person name="Donnelly M.J."/>
            <person name="Kadowaki T."/>
            <person name="McGarry J.W."/>
            <person name="Darby A.C."/>
            <person name="Makepeace B.L."/>
        </authorList>
    </citation>
    <scope>NUCLEOTIDE SEQUENCE [LARGE SCALE GENOMIC DNA]</scope>
    <source>
        <strain evidence="11">UoL-UT</strain>
    </source>
</reference>
<dbReference type="GO" id="GO:0048278">
    <property type="term" value="P:vesicle docking"/>
    <property type="evidence" value="ECO:0007669"/>
    <property type="project" value="TreeGrafter"/>
</dbReference>
<keyword evidence="6 9" id="KW-1133">Transmembrane helix</keyword>
<comment type="caution">
    <text evidence="11">The sequence shown here is derived from an EMBL/GenBank/DDBJ whole genome shotgun (WGS) entry which is preliminary data.</text>
</comment>
<dbReference type="PROSITE" id="PS00914">
    <property type="entry name" value="SYNTAXIN"/>
    <property type="match status" value="1"/>
</dbReference>
<evidence type="ECO:0000256" key="4">
    <source>
        <dbReference type="ARBA" id="ARBA00022692"/>
    </source>
</evidence>
<organism evidence="11 12">
    <name type="scientific">Leptotrombidium deliense</name>
    <dbReference type="NCBI Taxonomy" id="299467"/>
    <lineage>
        <taxon>Eukaryota</taxon>
        <taxon>Metazoa</taxon>
        <taxon>Ecdysozoa</taxon>
        <taxon>Arthropoda</taxon>
        <taxon>Chelicerata</taxon>
        <taxon>Arachnida</taxon>
        <taxon>Acari</taxon>
        <taxon>Acariformes</taxon>
        <taxon>Trombidiformes</taxon>
        <taxon>Prostigmata</taxon>
        <taxon>Anystina</taxon>
        <taxon>Parasitengona</taxon>
        <taxon>Trombiculoidea</taxon>
        <taxon>Trombiculidae</taxon>
        <taxon>Leptotrombidium</taxon>
    </lineage>
</organism>
<evidence type="ECO:0000256" key="3">
    <source>
        <dbReference type="ARBA" id="ARBA00022448"/>
    </source>
</evidence>
<comment type="similarity">
    <text evidence="2 8">Belongs to the syntaxin family.</text>
</comment>
<dbReference type="GO" id="GO:0006886">
    <property type="term" value="P:intracellular protein transport"/>
    <property type="evidence" value="ECO:0007669"/>
    <property type="project" value="InterPro"/>
</dbReference>
<protein>
    <submittedName>
        <fullName evidence="11">Syntaxin-like protein</fullName>
    </submittedName>
</protein>
<dbReference type="PANTHER" id="PTHR19957:SF424">
    <property type="entry name" value="SYNTAXIN-1A"/>
    <property type="match status" value="1"/>
</dbReference>
<dbReference type="FunFam" id="1.20.58.70:FF:000001">
    <property type="entry name" value="Syntaxin 3"/>
    <property type="match status" value="1"/>
</dbReference>
<dbReference type="CDD" id="cd00179">
    <property type="entry name" value="SynN"/>
    <property type="match status" value="1"/>
</dbReference>
<keyword evidence="7 9" id="KW-0472">Membrane</keyword>
<dbReference type="InterPro" id="IPR006012">
    <property type="entry name" value="Syntaxin/epimorphin_CS"/>
</dbReference>
<dbReference type="Proteomes" id="UP000288716">
    <property type="component" value="Unassembled WGS sequence"/>
</dbReference>
<evidence type="ECO:0000256" key="1">
    <source>
        <dbReference type="ARBA" id="ARBA00004211"/>
    </source>
</evidence>
<dbReference type="SUPFAM" id="SSF47661">
    <property type="entry name" value="t-snare proteins"/>
    <property type="match status" value="1"/>
</dbReference>
<evidence type="ECO:0000256" key="2">
    <source>
        <dbReference type="ARBA" id="ARBA00009063"/>
    </source>
</evidence>
<dbReference type="EMBL" id="NCKV01003226">
    <property type="protein sequence ID" value="RWS25938.1"/>
    <property type="molecule type" value="Genomic_DNA"/>
</dbReference>
<feature type="transmembrane region" description="Helical" evidence="9">
    <location>
        <begin position="252"/>
        <end position="270"/>
    </location>
</feature>
<dbReference type="PANTHER" id="PTHR19957">
    <property type="entry name" value="SYNTAXIN"/>
    <property type="match status" value="1"/>
</dbReference>
<dbReference type="STRING" id="299467.A0A443SEI8"/>
<dbReference type="AlphaFoldDB" id="A0A443SEI8"/>
<dbReference type="Gene3D" id="1.20.5.110">
    <property type="match status" value="1"/>
</dbReference>
<dbReference type="CDD" id="cd15848">
    <property type="entry name" value="SNARE_syntaxin1-like"/>
    <property type="match status" value="1"/>
</dbReference>
<keyword evidence="5" id="KW-0532">Neurotransmitter transport</keyword>
<dbReference type="InterPro" id="IPR010989">
    <property type="entry name" value="SNARE"/>
</dbReference>
<dbReference type="GO" id="GO:0012505">
    <property type="term" value="C:endomembrane system"/>
    <property type="evidence" value="ECO:0007669"/>
    <property type="project" value="TreeGrafter"/>
</dbReference>
<dbReference type="InterPro" id="IPR006011">
    <property type="entry name" value="Syntaxin_N"/>
</dbReference>
<dbReference type="PROSITE" id="PS50192">
    <property type="entry name" value="T_SNARE"/>
    <property type="match status" value="1"/>
</dbReference>
<dbReference type="SMART" id="SM00503">
    <property type="entry name" value="SynN"/>
    <property type="match status" value="1"/>
</dbReference>
<dbReference type="Pfam" id="PF00804">
    <property type="entry name" value="Syntaxin"/>
    <property type="match status" value="1"/>
</dbReference>
<dbReference type="GO" id="GO:0031201">
    <property type="term" value="C:SNARE complex"/>
    <property type="evidence" value="ECO:0007669"/>
    <property type="project" value="TreeGrafter"/>
</dbReference>
<evidence type="ECO:0000256" key="8">
    <source>
        <dbReference type="RuleBase" id="RU003858"/>
    </source>
</evidence>
<dbReference type="OrthoDB" id="10255013at2759"/>
<name>A0A443SEI8_9ACAR</name>
<evidence type="ECO:0000256" key="7">
    <source>
        <dbReference type="ARBA" id="ARBA00023136"/>
    </source>
</evidence>
<keyword evidence="12" id="KW-1185">Reference proteome</keyword>
<evidence type="ECO:0000256" key="5">
    <source>
        <dbReference type="ARBA" id="ARBA00022775"/>
    </source>
</evidence>
<keyword evidence="4 9" id="KW-0812">Transmembrane</keyword>
<evidence type="ECO:0000256" key="6">
    <source>
        <dbReference type="ARBA" id="ARBA00022989"/>
    </source>
</evidence>
<dbReference type="GO" id="GO:0006906">
    <property type="term" value="P:vesicle fusion"/>
    <property type="evidence" value="ECO:0007669"/>
    <property type="project" value="TreeGrafter"/>
</dbReference>
<dbReference type="GO" id="GO:0006836">
    <property type="term" value="P:neurotransmitter transport"/>
    <property type="evidence" value="ECO:0007669"/>
    <property type="project" value="UniProtKB-KW"/>
</dbReference>
<gene>
    <name evidence="11" type="ORF">B4U80_01951</name>
</gene>
<dbReference type="GO" id="GO:0006887">
    <property type="term" value="P:exocytosis"/>
    <property type="evidence" value="ECO:0007669"/>
    <property type="project" value="TreeGrafter"/>
</dbReference>
<sequence>MVYAAEDEDDFEVDIPNSEMKNEFFQQVEEILEMVEKMKADVEEVKKVQSAILSSPGSDEKLKHQLDDLMVSIKKSSNVVRGRLKVMEQEIDKIEESGDTSADFRIRKTQHSMLLQKFVQTMTDYNQTQVDYRERCKARIQRQLEIAGKSTTAEEVEEMLESGNAQIFTEGICTDSAQMRQTLADIEARHSDIKKLEQSIFELHEMFLDMATLVENQGEMIDRIEFHVGKAVEYVKAGTEDTRKALKLQREARKVSLILLITVLCFFATANRKNDVFIANISFLANLPLINVLTHKIVKYTRIHKRIRRN</sequence>
<dbReference type="GO" id="GO:0000149">
    <property type="term" value="F:SNARE binding"/>
    <property type="evidence" value="ECO:0007669"/>
    <property type="project" value="TreeGrafter"/>
</dbReference>
<dbReference type="VEuPathDB" id="VectorBase:LDEU006102"/>
<evidence type="ECO:0000313" key="11">
    <source>
        <dbReference type="EMBL" id="RWS25938.1"/>
    </source>
</evidence>
<dbReference type="InterPro" id="IPR000727">
    <property type="entry name" value="T_SNARE_dom"/>
</dbReference>
<dbReference type="Pfam" id="PF05739">
    <property type="entry name" value="SNARE"/>
    <property type="match status" value="1"/>
</dbReference>
<evidence type="ECO:0000256" key="9">
    <source>
        <dbReference type="SAM" id="Phobius"/>
    </source>
</evidence>
<proteinExistence type="inferred from homology"/>
<dbReference type="Gene3D" id="1.20.58.70">
    <property type="match status" value="1"/>
</dbReference>
<evidence type="ECO:0000259" key="10">
    <source>
        <dbReference type="PROSITE" id="PS50192"/>
    </source>
</evidence>
<dbReference type="GO" id="GO:0005484">
    <property type="term" value="F:SNAP receptor activity"/>
    <property type="evidence" value="ECO:0007669"/>
    <property type="project" value="InterPro"/>
</dbReference>
<feature type="non-terminal residue" evidence="11">
    <location>
        <position position="310"/>
    </location>
</feature>
<keyword evidence="3" id="KW-0813">Transport</keyword>
<dbReference type="GO" id="GO:0005886">
    <property type="term" value="C:plasma membrane"/>
    <property type="evidence" value="ECO:0007669"/>
    <property type="project" value="TreeGrafter"/>
</dbReference>
<evidence type="ECO:0000313" key="12">
    <source>
        <dbReference type="Proteomes" id="UP000288716"/>
    </source>
</evidence>
<dbReference type="SMART" id="SM00397">
    <property type="entry name" value="t_SNARE"/>
    <property type="match status" value="1"/>
</dbReference>
<accession>A0A443SEI8</accession>
<dbReference type="InterPro" id="IPR045242">
    <property type="entry name" value="Syntaxin"/>
</dbReference>
<comment type="subcellular location">
    <subcellularLocation>
        <location evidence="1">Membrane</location>
        <topology evidence="1">Single-pass type IV membrane protein</topology>
    </subcellularLocation>
</comment>
<feature type="transmembrane region" description="Helical" evidence="9">
    <location>
        <begin position="276"/>
        <end position="298"/>
    </location>
</feature>